<protein>
    <submittedName>
        <fullName evidence="2">Uncharacterized protein</fullName>
    </submittedName>
</protein>
<accession>Q23PT4</accession>
<proteinExistence type="predicted"/>
<dbReference type="GeneID" id="7843631"/>
<gene>
    <name evidence="2" type="ORF">TTHERM_00463490</name>
</gene>
<dbReference type="Proteomes" id="UP000009168">
    <property type="component" value="Unassembled WGS sequence"/>
</dbReference>
<dbReference type="RefSeq" id="XP_001018846.2">
    <property type="nucleotide sequence ID" value="XM_001018846.3"/>
</dbReference>
<feature type="region of interest" description="Disordered" evidence="1">
    <location>
        <begin position="75"/>
        <end position="97"/>
    </location>
</feature>
<name>Q23PT4_TETTS</name>
<evidence type="ECO:0000313" key="2">
    <source>
        <dbReference type="EMBL" id="EAR98601.2"/>
    </source>
</evidence>
<dbReference type="eggNOG" id="KOG1768">
    <property type="taxonomic scope" value="Eukaryota"/>
</dbReference>
<dbReference type="AlphaFoldDB" id="Q23PT4"/>
<evidence type="ECO:0000313" key="3">
    <source>
        <dbReference type="Proteomes" id="UP000009168"/>
    </source>
</evidence>
<dbReference type="InParanoid" id="Q23PT4"/>
<dbReference type="HOGENOM" id="CLU_1386671_0_0_1"/>
<sequence length="229" mass="26532">MNKKSKEKNMEEEDMELKDREMGQINEFCKEIKKLNVKEIHKKKSESYKKEKANSQKAIQNQIQKVYQKINISFRKHQNQKKKKSNQQCLSKEETPVEVKRTEVTPELFPAPTVVDKLLRIKLSRDTPSEIWSIPLPREISNRSQLSKTKNKVFPSSTLSSNTVSLALSTAELSELDALKTEESEDPLLETESPKLLRLMPPLPRNNDQLVMLQAKITNEKASRNQYSH</sequence>
<keyword evidence="3" id="KW-1185">Reference proteome</keyword>
<evidence type="ECO:0000256" key="1">
    <source>
        <dbReference type="SAM" id="MobiDB-lite"/>
    </source>
</evidence>
<organism evidence="2 3">
    <name type="scientific">Tetrahymena thermophila (strain SB210)</name>
    <dbReference type="NCBI Taxonomy" id="312017"/>
    <lineage>
        <taxon>Eukaryota</taxon>
        <taxon>Sar</taxon>
        <taxon>Alveolata</taxon>
        <taxon>Ciliophora</taxon>
        <taxon>Intramacronucleata</taxon>
        <taxon>Oligohymenophorea</taxon>
        <taxon>Hymenostomatida</taxon>
        <taxon>Tetrahymenina</taxon>
        <taxon>Tetrahymenidae</taxon>
        <taxon>Tetrahymena</taxon>
    </lineage>
</organism>
<reference evidence="3" key="1">
    <citation type="journal article" date="2006" name="PLoS Biol.">
        <title>Macronuclear genome sequence of the ciliate Tetrahymena thermophila, a model eukaryote.</title>
        <authorList>
            <person name="Eisen J.A."/>
            <person name="Coyne R.S."/>
            <person name="Wu M."/>
            <person name="Wu D."/>
            <person name="Thiagarajan M."/>
            <person name="Wortman J.R."/>
            <person name="Badger J.H."/>
            <person name="Ren Q."/>
            <person name="Amedeo P."/>
            <person name="Jones K.M."/>
            <person name="Tallon L.J."/>
            <person name="Delcher A.L."/>
            <person name="Salzberg S.L."/>
            <person name="Silva J.C."/>
            <person name="Haas B.J."/>
            <person name="Majoros W.H."/>
            <person name="Farzad M."/>
            <person name="Carlton J.M."/>
            <person name="Smith R.K. Jr."/>
            <person name="Garg J."/>
            <person name="Pearlman R.E."/>
            <person name="Karrer K.M."/>
            <person name="Sun L."/>
            <person name="Manning G."/>
            <person name="Elde N.C."/>
            <person name="Turkewitz A.P."/>
            <person name="Asai D.J."/>
            <person name="Wilkes D.E."/>
            <person name="Wang Y."/>
            <person name="Cai H."/>
            <person name="Collins K."/>
            <person name="Stewart B.A."/>
            <person name="Lee S.R."/>
            <person name="Wilamowska K."/>
            <person name="Weinberg Z."/>
            <person name="Ruzzo W.L."/>
            <person name="Wloga D."/>
            <person name="Gaertig J."/>
            <person name="Frankel J."/>
            <person name="Tsao C.-C."/>
            <person name="Gorovsky M.A."/>
            <person name="Keeling P.J."/>
            <person name="Waller R.F."/>
            <person name="Patron N.J."/>
            <person name="Cherry J.M."/>
            <person name="Stover N.A."/>
            <person name="Krieger C.J."/>
            <person name="del Toro C."/>
            <person name="Ryder H.F."/>
            <person name="Williamson S.C."/>
            <person name="Barbeau R.A."/>
            <person name="Hamilton E.P."/>
            <person name="Orias E."/>
        </authorList>
    </citation>
    <scope>NUCLEOTIDE SEQUENCE [LARGE SCALE GENOMIC DNA]</scope>
    <source>
        <strain evidence="3">SB210</strain>
    </source>
</reference>
<feature type="compositionally biased region" description="Basic residues" evidence="1">
    <location>
        <begin position="75"/>
        <end position="85"/>
    </location>
</feature>
<dbReference type="KEGG" id="tet:TTHERM_00463490"/>
<dbReference type="EMBL" id="GG662650">
    <property type="protein sequence ID" value="EAR98601.2"/>
    <property type="molecule type" value="Genomic_DNA"/>
</dbReference>